<dbReference type="Pfam" id="PF01152">
    <property type="entry name" value="Bac_globin"/>
    <property type="match status" value="1"/>
</dbReference>
<dbReference type="Proteomes" id="UP001168552">
    <property type="component" value="Unassembled WGS sequence"/>
</dbReference>
<keyword evidence="2" id="KW-0349">Heme</keyword>
<keyword evidence="4" id="KW-0408">Iron</keyword>
<protein>
    <submittedName>
        <fullName evidence="5">Group III truncated hemoglobin</fullName>
    </submittedName>
</protein>
<reference evidence="5" key="1">
    <citation type="submission" date="2023-06" db="EMBL/GenBank/DDBJ databases">
        <title>Cytophagales bacterium Strain LB-30, isolated from soil.</title>
        <authorList>
            <person name="Liu B."/>
        </authorList>
    </citation>
    <scope>NUCLEOTIDE SEQUENCE</scope>
    <source>
        <strain evidence="5">LB-30</strain>
    </source>
</reference>
<dbReference type="CDD" id="cd08916">
    <property type="entry name" value="TrHb3_P"/>
    <property type="match status" value="1"/>
</dbReference>
<dbReference type="InterPro" id="IPR012292">
    <property type="entry name" value="Globin/Proto"/>
</dbReference>
<evidence type="ECO:0000313" key="5">
    <source>
        <dbReference type="EMBL" id="MDN4164562.1"/>
    </source>
</evidence>
<keyword evidence="6" id="KW-1185">Reference proteome</keyword>
<keyword evidence="1" id="KW-0813">Transport</keyword>
<evidence type="ECO:0000313" key="6">
    <source>
        <dbReference type="Proteomes" id="UP001168552"/>
    </source>
</evidence>
<dbReference type="EMBL" id="JAUHJS010000002">
    <property type="protein sequence ID" value="MDN4164562.1"/>
    <property type="molecule type" value="Genomic_DNA"/>
</dbReference>
<evidence type="ECO:0000256" key="2">
    <source>
        <dbReference type="ARBA" id="ARBA00022617"/>
    </source>
</evidence>
<gene>
    <name evidence="5" type="ORF">QWY31_03560</name>
</gene>
<keyword evidence="3" id="KW-0479">Metal-binding</keyword>
<dbReference type="InterPro" id="IPR001486">
    <property type="entry name" value="Hemoglobin_trunc"/>
</dbReference>
<dbReference type="RefSeq" id="WP_320003090.1">
    <property type="nucleotide sequence ID" value="NZ_JAUHJS010000002.1"/>
</dbReference>
<evidence type="ECO:0000256" key="3">
    <source>
        <dbReference type="ARBA" id="ARBA00022723"/>
    </source>
</evidence>
<proteinExistence type="predicted"/>
<organism evidence="5 6">
    <name type="scientific">Shiella aurantiaca</name>
    <dbReference type="NCBI Taxonomy" id="3058365"/>
    <lineage>
        <taxon>Bacteria</taxon>
        <taxon>Pseudomonadati</taxon>
        <taxon>Bacteroidota</taxon>
        <taxon>Cytophagia</taxon>
        <taxon>Cytophagales</taxon>
        <taxon>Shiellaceae</taxon>
        <taxon>Shiella</taxon>
    </lineage>
</organism>
<dbReference type="InterPro" id="IPR009050">
    <property type="entry name" value="Globin-like_sf"/>
</dbReference>
<name>A0ABT8F282_9BACT</name>
<evidence type="ECO:0000256" key="1">
    <source>
        <dbReference type="ARBA" id="ARBA00022448"/>
    </source>
</evidence>
<dbReference type="Gene3D" id="1.10.490.10">
    <property type="entry name" value="Globins"/>
    <property type="match status" value="1"/>
</dbReference>
<dbReference type="SUPFAM" id="SSF46458">
    <property type="entry name" value="Globin-like"/>
    <property type="match status" value="1"/>
</dbReference>
<accession>A0ABT8F282</accession>
<comment type="caution">
    <text evidence="5">The sequence shown here is derived from an EMBL/GenBank/DDBJ whole genome shotgun (WGS) entry which is preliminary data.</text>
</comment>
<evidence type="ECO:0000256" key="4">
    <source>
        <dbReference type="ARBA" id="ARBA00023004"/>
    </source>
</evidence>
<sequence length="129" mass="15042">MAELIQTPEDIRHLVDSFYQKVQTDALLGPVFNEIAQVDWAHHLPRMYGFWEKMLLGTGHFEGNPMRTHLDLNQKHPLTSEHFQRWLQLFEETIAENFEGQKAEIAIERAKSIATVMQSKIAQAKRHFS</sequence>